<reference evidence="2 3" key="1">
    <citation type="journal article" date="2021" name="Nat. Plants">
        <title>The Taxus genome provides insights into paclitaxel biosynthesis.</title>
        <authorList>
            <person name="Xiong X."/>
            <person name="Gou J."/>
            <person name="Liao Q."/>
            <person name="Li Y."/>
            <person name="Zhou Q."/>
            <person name="Bi G."/>
            <person name="Li C."/>
            <person name="Du R."/>
            <person name="Wang X."/>
            <person name="Sun T."/>
            <person name="Guo L."/>
            <person name="Liang H."/>
            <person name="Lu P."/>
            <person name="Wu Y."/>
            <person name="Zhang Z."/>
            <person name="Ro D.K."/>
            <person name="Shang Y."/>
            <person name="Huang S."/>
            <person name="Yan J."/>
        </authorList>
    </citation>
    <scope>NUCLEOTIDE SEQUENCE [LARGE SCALE GENOMIC DNA]</scope>
    <source>
        <strain evidence="2">Ta-2019</strain>
    </source>
</reference>
<feature type="compositionally biased region" description="Polar residues" evidence="1">
    <location>
        <begin position="1836"/>
        <end position="1847"/>
    </location>
</feature>
<proteinExistence type="predicted"/>
<feature type="region of interest" description="Disordered" evidence="1">
    <location>
        <begin position="1832"/>
        <end position="1879"/>
    </location>
</feature>
<evidence type="ECO:0000256" key="1">
    <source>
        <dbReference type="SAM" id="MobiDB-lite"/>
    </source>
</evidence>
<feature type="region of interest" description="Disordered" evidence="1">
    <location>
        <begin position="1"/>
        <end position="33"/>
    </location>
</feature>
<feature type="compositionally biased region" description="Basic and acidic residues" evidence="1">
    <location>
        <begin position="1857"/>
        <end position="1869"/>
    </location>
</feature>
<accession>A0AA38GNE0</accession>
<gene>
    <name evidence="2" type="ORF">KI387_006064</name>
</gene>
<feature type="compositionally biased region" description="Basic residues" evidence="1">
    <location>
        <begin position="1870"/>
        <end position="1879"/>
    </location>
</feature>
<feature type="region of interest" description="Disordered" evidence="1">
    <location>
        <begin position="1679"/>
        <end position="1698"/>
    </location>
</feature>
<feature type="region of interest" description="Disordered" evidence="1">
    <location>
        <begin position="144"/>
        <end position="169"/>
    </location>
</feature>
<sequence>LRYEAHGGVSCKSSGKQELHRFNSSNGVTPKNQEDQLPDVEILLTEEGQMEETLVEYGTSQVESHVQVWKDLFDNCNMFFDAIPHEEEVQSEQIPDSEDGHTENKFQNDLQVSNVSHIACNKIHAEEMGDIGNVDEQVVLSDEITGKEDDHAERPLENEAEETKTEENIQSTQLDSVYNAPNLLPSFQPAGESRREQFYGQCYHEDLVVEMDKETAHSSANSSGVLSEECVVNDSAEKENSSGVNGMLLVHPLEFCGTSEQKLGQAGKMGSCKVEAYAAHIVITSALYDDSSESQGGQKDSSLSGTPLKKLELMSSSNISLCSENCGTLLKKSGLRSGTSEMCHSGMNDSAMKESEETLLIDPCKKNLYELDTPLKLLNDSTMKESEETLLIDPCKKNLYELKTPLKLSELIKGHEELCTPLKKAELLSSTNVSPCSGIDNFSPQERQGVLISESCKLEIPEFDTLLKIPELTKGPEKSLCLNSLAGEDSTPEKPEFTSVANVFPCSGMDDSAAEQIQEVLLIEHCKLGLPELDTPSKMSESRKSHEKSLCLYTFTGDDTELKKTELTSIPNGIPYSGINDSSAELSLDFLTTEYCELRLPELGTLSNMFEVLKSYEKSPCLGTLSGENIPLMKIELTSNTNITPCSDDSSIEQSNEILSTEACNLGSSQLDKTFDCTKDNDISPCLNVLSVEDFGTTLKYNNDLSTCSGMDGFSVEHSREVLSTEPYKLDLSEFNTPSKIPELTKDSERSSYLNTLFAEDIGMLLKKPELTSSTDMSSFSGKLDHHDLNDHDRFPCLNTLFVEDTHTSSKNSVIQEAQEVFLREASKHEVSQMDDSAVEQSGDVFPTKTCKLEPLTLNFSSKMPELRKDHDISPCLNTLLIDDIVPTLKNFEHTSSISPCSGIVDSAVKQSGDALPVEAYKLELEISENTPSKMPELTKDHDRFPYLNTLFTEDIATSLKKPEFMRGIDDSAVEQSGDALPTDACKLEISENTPSKMPELAKDHDISPSLNTLFVEDITTSLKKPEFMRGSDMPSCLNILFVDSTVPSLKNSELTFTGCSGIDDSVVEKSGDALPTDACKLEISENTPSRMPELKKDHDITPCLNTLFVEDIATSLKNPEFMSGSEMHMPSCLNILFVDSTVPSLKNSALTSRTGMSPRSGIDDSDLEQSGDVLPTDSCQLELSELNTPSAMPEFTKEDGRSPCLNILFVEDIATSLKKPELTRSTDMPLSSGMDDSAVEQSKHVLLTDACKPELSELDTSSKMAEFRKEQDRSPCLSTLFLENLYTSFKKPEITSSTHVPCCSGMNEFDNTLKMSRLSKGHSLSASLNMLAGGLGTALEMPEPTNSTDISASSGVGDSVLHKIQEIHWTQNFKHDQRSQVDHKNTSCSSTQSQRPKLEDIDDLLQYAGMDDSAPEQSLEILPTEASKQQCYHSDTQLNLGEPMEGHNNPCSQSKLAVERDLNKLSLMQLRRMYKEKLIRQKESEKVAEKHPALQDFQSNVFGEERSLFRKPEFTENYKVSPSPRIGYSFQEQSQQACQTALGCNEELFQVNTPLNEAEATEGCDKLDRPEEYSTGCNDLHQASVVGIRLPELTNNYKESLCSVIDGPIPEQSQLAYQTDLCCNNEPSQVYTPLKESEITEGYCNLDRPEEYNTASKDVPYPVSVAVIRLHTPGISCEVQQSEERDKPSKMHTSSNTLELAEGYDKPECKAGYAPWELSVSRIKFPETSFPDEREVWVCVEEPGPFVEGNTVCMKTPASSKGELRKTSLAIRLQSLKNRLETIQSNLRGQTPELSFATPLGKGMNYKSAKKSRVPLSVSRPRLAITIESDKLASTKENPTDQTQLSLKKDQRLHKEKQINSKDSEKVLGKRHALQNLS</sequence>
<feature type="compositionally biased region" description="Polar residues" evidence="1">
    <location>
        <begin position="22"/>
        <end position="31"/>
    </location>
</feature>
<feature type="compositionally biased region" description="Basic and acidic residues" evidence="1">
    <location>
        <begin position="144"/>
        <end position="167"/>
    </location>
</feature>
<feature type="region of interest" description="Disordered" evidence="1">
    <location>
        <begin position="1374"/>
        <end position="1397"/>
    </location>
</feature>
<dbReference type="EMBL" id="JAHRHJ020000002">
    <property type="protein sequence ID" value="KAH9325886.1"/>
    <property type="molecule type" value="Genomic_DNA"/>
</dbReference>
<evidence type="ECO:0000313" key="2">
    <source>
        <dbReference type="EMBL" id="KAH9325886.1"/>
    </source>
</evidence>
<keyword evidence="3" id="KW-1185">Reference proteome</keyword>
<feature type="compositionally biased region" description="Basic and acidic residues" evidence="1">
    <location>
        <begin position="1374"/>
        <end position="1386"/>
    </location>
</feature>
<comment type="caution">
    <text evidence="2">The sequence shown here is derived from an EMBL/GenBank/DDBJ whole genome shotgun (WGS) entry which is preliminary data.</text>
</comment>
<feature type="compositionally biased region" description="Polar residues" evidence="1">
    <location>
        <begin position="1387"/>
        <end position="1396"/>
    </location>
</feature>
<organism evidence="2 3">
    <name type="scientific">Taxus chinensis</name>
    <name type="common">Chinese yew</name>
    <name type="synonym">Taxus wallichiana var. chinensis</name>
    <dbReference type="NCBI Taxonomy" id="29808"/>
    <lineage>
        <taxon>Eukaryota</taxon>
        <taxon>Viridiplantae</taxon>
        <taxon>Streptophyta</taxon>
        <taxon>Embryophyta</taxon>
        <taxon>Tracheophyta</taxon>
        <taxon>Spermatophyta</taxon>
        <taxon>Pinopsida</taxon>
        <taxon>Pinidae</taxon>
        <taxon>Conifers II</taxon>
        <taxon>Cupressales</taxon>
        <taxon>Taxaceae</taxon>
        <taxon>Taxus</taxon>
    </lineage>
</organism>
<name>A0AA38GNE0_TAXCH</name>
<dbReference type="Proteomes" id="UP000824469">
    <property type="component" value="Unassembled WGS sequence"/>
</dbReference>
<protein>
    <submittedName>
        <fullName evidence="2">Uncharacterized protein</fullName>
    </submittedName>
</protein>
<feature type="non-terminal residue" evidence="2">
    <location>
        <position position="1879"/>
    </location>
</feature>
<evidence type="ECO:0000313" key="3">
    <source>
        <dbReference type="Proteomes" id="UP000824469"/>
    </source>
</evidence>
<feature type="non-terminal residue" evidence="2">
    <location>
        <position position="1"/>
    </location>
</feature>
<feature type="region of interest" description="Disordered" evidence="1">
    <location>
        <begin position="1150"/>
        <end position="1175"/>
    </location>
</feature>